<gene>
    <name evidence="2" type="ORF">B0H17DRAFT_1136423</name>
</gene>
<sequence>MEWRKEEKVMNGSCPMGLYGVQSVKIEELKETPPVGPGDPEVPSRPIHTDHRQAAGPDNIAALRIQICRLAYLAGKIDEKGRHKLIDPMVKGIKHAPGCMPSSK</sequence>
<evidence type="ECO:0000256" key="1">
    <source>
        <dbReference type="SAM" id="MobiDB-lite"/>
    </source>
</evidence>
<evidence type="ECO:0000313" key="2">
    <source>
        <dbReference type="EMBL" id="KAJ7687301.1"/>
    </source>
</evidence>
<organism evidence="2 3">
    <name type="scientific">Mycena rosella</name>
    <name type="common">Pink bonnet</name>
    <name type="synonym">Agaricus rosellus</name>
    <dbReference type="NCBI Taxonomy" id="1033263"/>
    <lineage>
        <taxon>Eukaryota</taxon>
        <taxon>Fungi</taxon>
        <taxon>Dikarya</taxon>
        <taxon>Basidiomycota</taxon>
        <taxon>Agaricomycotina</taxon>
        <taxon>Agaricomycetes</taxon>
        <taxon>Agaricomycetidae</taxon>
        <taxon>Agaricales</taxon>
        <taxon>Marasmiineae</taxon>
        <taxon>Mycenaceae</taxon>
        <taxon>Mycena</taxon>
    </lineage>
</organism>
<name>A0AAD7DBD3_MYCRO</name>
<accession>A0AAD7DBD3</accession>
<evidence type="ECO:0000313" key="3">
    <source>
        <dbReference type="Proteomes" id="UP001221757"/>
    </source>
</evidence>
<protein>
    <submittedName>
        <fullName evidence="2">Uncharacterized protein</fullName>
    </submittedName>
</protein>
<proteinExistence type="predicted"/>
<feature type="region of interest" description="Disordered" evidence="1">
    <location>
        <begin position="30"/>
        <end position="55"/>
    </location>
</feature>
<dbReference type="AlphaFoldDB" id="A0AAD7DBD3"/>
<dbReference type="Proteomes" id="UP001221757">
    <property type="component" value="Unassembled WGS sequence"/>
</dbReference>
<reference evidence="2" key="1">
    <citation type="submission" date="2023-03" db="EMBL/GenBank/DDBJ databases">
        <title>Massive genome expansion in bonnet fungi (Mycena s.s.) driven by repeated elements and novel gene families across ecological guilds.</title>
        <authorList>
            <consortium name="Lawrence Berkeley National Laboratory"/>
            <person name="Harder C.B."/>
            <person name="Miyauchi S."/>
            <person name="Viragh M."/>
            <person name="Kuo A."/>
            <person name="Thoen E."/>
            <person name="Andreopoulos B."/>
            <person name="Lu D."/>
            <person name="Skrede I."/>
            <person name="Drula E."/>
            <person name="Henrissat B."/>
            <person name="Morin E."/>
            <person name="Kohler A."/>
            <person name="Barry K."/>
            <person name="LaButti K."/>
            <person name="Morin E."/>
            <person name="Salamov A."/>
            <person name="Lipzen A."/>
            <person name="Mereny Z."/>
            <person name="Hegedus B."/>
            <person name="Baldrian P."/>
            <person name="Stursova M."/>
            <person name="Weitz H."/>
            <person name="Taylor A."/>
            <person name="Grigoriev I.V."/>
            <person name="Nagy L.G."/>
            <person name="Martin F."/>
            <person name="Kauserud H."/>
        </authorList>
    </citation>
    <scope>NUCLEOTIDE SEQUENCE</scope>
    <source>
        <strain evidence="2">CBHHK067</strain>
    </source>
</reference>
<keyword evidence="3" id="KW-1185">Reference proteome</keyword>
<comment type="caution">
    <text evidence="2">The sequence shown here is derived from an EMBL/GenBank/DDBJ whole genome shotgun (WGS) entry which is preliminary data.</text>
</comment>
<dbReference type="EMBL" id="JARKIE010000089">
    <property type="protein sequence ID" value="KAJ7687301.1"/>
    <property type="molecule type" value="Genomic_DNA"/>
</dbReference>